<feature type="domain" description="HTH tetR-type" evidence="5">
    <location>
        <begin position="17"/>
        <end position="75"/>
    </location>
</feature>
<comment type="caution">
    <text evidence="6">The sequence shown here is derived from an EMBL/GenBank/DDBJ whole genome shotgun (WGS) entry which is preliminary data.</text>
</comment>
<dbReference type="Pfam" id="PF00440">
    <property type="entry name" value="TetR_N"/>
    <property type="match status" value="1"/>
</dbReference>
<accession>A0A0M2H2A0</accession>
<evidence type="ECO:0000256" key="3">
    <source>
        <dbReference type="ARBA" id="ARBA00023163"/>
    </source>
</evidence>
<dbReference type="GO" id="GO:0000976">
    <property type="term" value="F:transcription cis-regulatory region binding"/>
    <property type="evidence" value="ECO:0007669"/>
    <property type="project" value="TreeGrafter"/>
</dbReference>
<dbReference type="OrthoDB" id="3173376at2"/>
<keyword evidence="7" id="KW-1185">Reference proteome</keyword>
<feature type="DNA-binding region" description="H-T-H motif" evidence="4">
    <location>
        <begin position="38"/>
        <end position="57"/>
    </location>
</feature>
<dbReference type="Pfam" id="PF13305">
    <property type="entry name" value="TetR_C_33"/>
    <property type="match status" value="1"/>
</dbReference>
<keyword evidence="3" id="KW-0804">Transcription</keyword>
<evidence type="ECO:0000259" key="5">
    <source>
        <dbReference type="PROSITE" id="PS50977"/>
    </source>
</evidence>
<dbReference type="STRING" id="92835.RS81_02638"/>
<dbReference type="EMBL" id="JYIZ01000055">
    <property type="protein sequence ID" value="KJL38367.1"/>
    <property type="molecule type" value="Genomic_DNA"/>
</dbReference>
<reference evidence="6 7" key="1">
    <citation type="submission" date="2015-02" db="EMBL/GenBank/DDBJ databases">
        <title>Draft genome sequences of ten Microbacterium spp. with emphasis on heavy metal contaminated environments.</title>
        <authorList>
            <person name="Corretto E."/>
        </authorList>
    </citation>
    <scope>NUCLEOTIDE SEQUENCE [LARGE SCALE GENOMIC DNA]</scope>
    <source>
        <strain evidence="6 7">DSM 12510</strain>
    </source>
</reference>
<evidence type="ECO:0000313" key="6">
    <source>
        <dbReference type="EMBL" id="KJL38367.1"/>
    </source>
</evidence>
<organism evidence="6 7">
    <name type="scientific">Microbacterium terrae</name>
    <dbReference type="NCBI Taxonomy" id="69369"/>
    <lineage>
        <taxon>Bacteria</taxon>
        <taxon>Bacillati</taxon>
        <taxon>Actinomycetota</taxon>
        <taxon>Actinomycetes</taxon>
        <taxon>Micrococcales</taxon>
        <taxon>Microbacteriaceae</taxon>
        <taxon>Microbacterium</taxon>
    </lineage>
</organism>
<keyword evidence="2 4" id="KW-0238">DNA-binding</keyword>
<evidence type="ECO:0000313" key="7">
    <source>
        <dbReference type="Proteomes" id="UP000033956"/>
    </source>
</evidence>
<dbReference type="PANTHER" id="PTHR30055:SF220">
    <property type="entry name" value="TETR-FAMILY REGULATORY PROTEIN"/>
    <property type="match status" value="1"/>
</dbReference>
<evidence type="ECO:0000256" key="2">
    <source>
        <dbReference type="ARBA" id="ARBA00023125"/>
    </source>
</evidence>
<dbReference type="AlphaFoldDB" id="A0A0M2H2A0"/>
<dbReference type="InterPro" id="IPR036271">
    <property type="entry name" value="Tet_transcr_reg_TetR-rel_C_sf"/>
</dbReference>
<dbReference type="GO" id="GO:0003700">
    <property type="term" value="F:DNA-binding transcription factor activity"/>
    <property type="evidence" value="ECO:0007669"/>
    <property type="project" value="TreeGrafter"/>
</dbReference>
<proteinExistence type="predicted"/>
<dbReference type="PANTHER" id="PTHR30055">
    <property type="entry name" value="HTH-TYPE TRANSCRIPTIONAL REGULATOR RUTR"/>
    <property type="match status" value="1"/>
</dbReference>
<dbReference type="PROSITE" id="PS50977">
    <property type="entry name" value="HTH_TETR_2"/>
    <property type="match status" value="1"/>
</dbReference>
<evidence type="ECO:0000256" key="1">
    <source>
        <dbReference type="ARBA" id="ARBA00023015"/>
    </source>
</evidence>
<dbReference type="SUPFAM" id="SSF46689">
    <property type="entry name" value="Homeodomain-like"/>
    <property type="match status" value="1"/>
</dbReference>
<dbReference type="PATRIC" id="fig|92835.4.peg.2674"/>
<dbReference type="Proteomes" id="UP000033956">
    <property type="component" value="Unassembled WGS sequence"/>
</dbReference>
<dbReference type="InterPro" id="IPR009057">
    <property type="entry name" value="Homeodomain-like_sf"/>
</dbReference>
<dbReference type="Gene3D" id="1.10.357.10">
    <property type="entry name" value="Tetracycline Repressor, domain 2"/>
    <property type="match status" value="1"/>
</dbReference>
<dbReference type="SUPFAM" id="SSF48498">
    <property type="entry name" value="Tetracyclin repressor-like, C-terminal domain"/>
    <property type="match status" value="1"/>
</dbReference>
<keyword evidence="1" id="KW-0805">Transcription regulation</keyword>
<name>A0A0M2H2A0_9MICO</name>
<dbReference type="InterPro" id="IPR025996">
    <property type="entry name" value="MT1864/Rv1816-like_C"/>
</dbReference>
<dbReference type="RefSeq" id="WP_045276555.1">
    <property type="nucleotide sequence ID" value="NZ_BAAAUP010000003.1"/>
</dbReference>
<dbReference type="InterPro" id="IPR001647">
    <property type="entry name" value="HTH_TetR"/>
</dbReference>
<evidence type="ECO:0000256" key="4">
    <source>
        <dbReference type="PROSITE-ProRule" id="PRU00335"/>
    </source>
</evidence>
<protein>
    <submittedName>
        <fullName evidence="6">DNA-binding transcriptional repressor FabR</fullName>
    </submittedName>
</protein>
<dbReference type="InterPro" id="IPR050109">
    <property type="entry name" value="HTH-type_TetR-like_transc_reg"/>
</dbReference>
<sequence>MQETQPAPAVRDGYHHGDLRAALLDAATEMLEAGASFSLRAVARHANVSQSAPYRHFADREALESALAVRGFHELRGRLSQGGRLAASEAELTEFAVAYVGFALQHPAVFRLMFGQPCDDRNDERVLAAGELHTLLEDSISQVYAHIDPAPLATALWALTHGLAFLHLDGKLTADSPEAVAVRVRDAIAAIRALPTTPASA</sequence>
<gene>
    <name evidence="6" type="ORF">RS81_02638</name>
</gene>